<dbReference type="InterPro" id="IPR036271">
    <property type="entry name" value="Tet_transcr_reg_TetR-rel_C_sf"/>
</dbReference>
<proteinExistence type="predicted"/>
<dbReference type="InterPro" id="IPR023772">
    <property type="entry name" value="DNA-bd_HTH_TetR-type_CS"/>
</dbReference>
<protein>
    <submittedName>
        <fullName evidence="6">TetR family transcriptional regulator</fullName>
    </submittedName>
</protein>
<feature type="DNA-binding region" description="H-T-H motif" evidence="4">
    <location>
        <begin position="31"/>
        <end position="50"/>
    </location>
</feature>
<gene>
    <name evidence="6" type="primary">mmyR</name>
    <name evidence="6" type="ORF">GCM10010503_53810</name>
</gene>
<keyword evidence="2 4" id="KW-0238">DNA-binding</keyword>
<dbReference type="AlphaFoldDB" id="A0A918JE81"/>
<evidence type="ECO:0000256" key="3">
    <source>
        <dbReference type="ARBA" id="ARBA00023163"/>
    </source>
</evidence>
<dbReference type="GO" id="GO:0000976">
    <property type="term" value="F:transcription cis-regulatory region binding"/>
    <property type="evidence" value="ECO:0007669"/>
    <property type="project" value="TreeGrafter"/>
</dbReference>
<comment type="caution">
    <text evidence="6">The sequence shown here is derived from an EMBL/GenBank/DDBJ whole genome shotgun (WGS) entry which is preliminary data.</text>
</comment>
<keyword evidence="3" id="KW-0804">Transcription</keyword>
<dbReference type="Proteomes" id="UP000620224">
    <property type="component" value="Unassembled WGS sequence"/>
</dbReference>
<name>A0A918JE81_9ACTN</name>
<reference evidence="6" key="2">
    <citation type="submission" date="2020-09" db="EMBL/GenBank/DDBJ databases">
        <authorList>
            <person name="Sun Q."/>
            <person name="Ohkuma M."/>
        </authorList>
    </citation>
    <scope>NUCLEOTIDE SEQUENCE</scope>
    <source>
        <strain evidence="6">JCM 4490</strain>
    </source>
</reference>
<dbReference type="PANTHER" id="PTHR30055:SF234">
    <property type="entry name" value="HTH-TYPE TRANSCRIPTIONAL REGULATOR BETI"/>
    <property type="match status" value="1"/>
</dbReference>
<dbReference type="InterPro" id="IPR050109">
    <property type="entry name" value="HTH-type_TetR-like_transc_reg"/>
</dbReference>
<dbReference type="SUPFAM" id="SSF46689">
    <property type="entry name" value="Homeodomain-like"/>
    <property type="match status" value="1"/>
</dbReference>
<dbReference type="Gene3D" id="1.10.357.10">
    <property type="entry name" value="Tetracycline Repressor, domain 2"/>
    <property type="match status" value="1"/>
</dbReference>
<keyword evidence="7" id="KW-1185">Reference proteome</keyword>
<dbReference type="PANTHER" id="PTHR30055">
    <property type="entry name" value="HTH-TYPE TRANSCRIPTIONAL REGULATOR RUTR"/>
    <property type="match status" value="1"/>
</dbReference>
<dbReference type="PRINTS" id="PR00455">
    <property type="entry name" value="HTHTETR"/>
</dbReference>
<feature type="domain" description="HTH tetR-type" evidence="5">
    <location>
        <begin position="8"/>
        <end position="68"/>
    </location>
</feature>
<dbReference type="InterPro" id="IPR001647">
    <property type="entry name" value="HTH_TetR"/>
</dbReference>
<organism evidence="6 7">
    <name type="scientific">Streptomyces lucensis JCM 4490</name>
    <dbReference type="NCBI Taxonomy" id="1306176"/>
    <lineage>
        <taxon>Bacteria</taxon>
        <taxon>Bacillati</taxon>
        <taxon>Actinomycetota</taxon>
        <taxon>Actinomycetes</taxon>
        <taxon>Kitasatosporales</taxon>
        <taxon>Streptomycetaceae</taxon>
        <taxon>Streptomyces</taxon>
    </lineage>
</organism>
<dbReference type="InterPro" id="IPR009057">
    <property type="entry name" value="Homeodomain-like_sf"/>
</dbReference>
<dbReference type="Pfam" id="PF00440">
    <property type="entry name" value="TetR_N"/>
    <property type="match status" value="1"/>
</dbReference>
<evidence type="ECO:0000256" key="2">
    <source>
        <dbReference type="ARBA" id="ARBA00023125"/>
    </source>
</evidence>
<evidence type="ECO:0000256" key="4">
    <source>
        <dbReference type="PROSITE-ProRule" id="PRU00335"/>
    </source>
</evidence>
<evidence type="ECO:0000256" key="1">
    <source>
        <dbReference type="ARBA" id="ARBA00023015"/>
    </source>
</evidence>
<dbReference type="RefSeq" id="WP_190017937.1">
    <property type="nucleotide sequence ID" value="NZ_BMUE01000013.1"/>
</dbReference>
<evidence type="ECO:0000313" key="7">
    <source>
        <dbReference type="Proteomes" id="UP000620224"/>
    </source>
</evidence>
<dbReference type="PROSITE" id="PS50977">
    <property type="entry name" value="HTH_TETR_2"/>
    <property type="match status" value="1"/>
</dbReference>
<sequence length="204" mass="21970">MVKQERARRTYEVILDAAAREFVSLGYARTTLGGVIAHTELSKGALYGHFSSKEDLARTLVRHGATIWGAALADIESARLAPLNALRVLTVSLAGRLWADVRVRAAFRLAAELPGEALDGGPLLTDVWDFLVDSTRRAQAAGEIRTHCSPESVAQLLLSLVVGVQHLPDPQRDAPVKDRIEELWIIIAAALRSPGPAPAPVCDA</sequence>
<evidence type="ECO:0000259" key="5">
    <source>
        <dbReference type="PROSITE" id="PS50977"/>
    </source>
</evidence>
<evidence type="ECO:0000313" key="6">
    <source>
        <dbReference type="EMBL" id="GGW69703.1"/>
    </source>
</evidence>
<dbReference type="SUPFAM" id="SSF48498">
    <property type="entry name" value="Tetracyclin repressor-like, C-terminal domain"/>
    <property type="match status" value="1"/>
</dbReference>
<dbReference type="GO" id="GO:0003700">
    <property type="term" value="F:DNA-binding transcription factor activity"/>
    <property type="evidence" value="ECO:0007669"/>
    <property type="project" value="TreeGrafter"/>
</dbReference>
<dbReference type="EMBL" id="BMUE01000013">
    <property type="protein sequence ID" value="GGW69703.1"/>
    <property type="molecule type" value="Genomic_DNA"/>
</dbReference>
<dbReference type="PROSITE" id="PS01081">
    <property type="entry name" value="HTH_TETR_1"/>
    <property type="match status" value="1"/>
</dbReference>
<keyword evidence="1" id="KW-0805">Transcription regulation</keyword>
<accession>A0A918JE81</accession>
<reference evidence="6" key="1">
    <citation type="journal article" date="2014" name="Int. J. Syst. Evol. Microbiol.">
        <title>Complete genome sequence of Corynebacterium casei LMG S-19264T (=DSM 44701T), isolated from a smear-ripened cheese.</title>
        <authorList>
            <consortium name="US DOE Joint Genome Institute (JGI-PGF)"/>
            <person name="Walter F."/>
            <person name="Albersmeier A."/>
            <person name="Kalinowski J."/>
            <person name="Ruckert C."/>
        </authorList>
    </citation>
    <scope>NUCLEOTIDE SEQUENCE</scope>
    <source>
        <strain evidence="6">JCM 4490</strain>
    </source>
</reference>